<evidence type="ECO:0000313" key="4">
    <source>
        <dbReference type="EMBL" id="ADN17480.1"/>
    </source>
</evidence>
<dbReference type="GO" id="GO:0006355">
    <property type="term" value="P:regulation of DNA-templated transcription"/>
    <property type="evidence" value="ECO:0007669"/>
    <property type="project" value="InterPro"/>
</dbReference>
<dbReference type="Pfam" id="PF00989">
    <property type="entry name" value="PAS"/>
    <property type="match status" value="1"/>
</dbReference>
<dbReference type="Gene3D" id="3.30.450.20">
    <property type="entry name" value="PAS domain"/>
    <property type="match status" value="1"/>
</dbReference>
<organism evidence="4 5">
    <name type="scientific">Gloeothece verrucosa (strain PCC 7822)</name>
    <name type="common">Cyanothece sp. (strain PCC 7822)</name>
    <dbReference type="NCBI Taxonomy" id="497965"/>
    <lineage>
        <taxon>Bacteria</taxon>
        <taxon>Bacillati</taxon>
        <taxon>Cyanobacteriota</taxon>
        <taxon>Cyanophyceae</taxon>
        <taxon>Oscillatoriophycideae</taxon>
        <taxon>Chroococcales</taxon>
        <taxon>Aphanothecaceae</taxon>
        <taxon>Gloeothece</taxon>
        <taxon>Gloeothece verrucosa</taxon>
    </lineage>
</organism>
<dbReference type="InterPro" id="IPR000014">
    <property type="entry name" value="PAS"/>
</dbReference>
<dbReference type="Pfam" id="PF00072">
    <property type="entry name" value="Response_reg"/>
    <property type="match status" value="1"/>
</dbReference>
<dbReference type="CDD" id="cd00130">
    <property type="entry name" value="PAS"/>
    <property type="match status" value="1"/>
</dbReference>
<dbReference type="SMART" id="SM00448">
    <property type="entry name" value="REC"/>
    <property type="match status" value="1"/>
</dbReference>
<dbReference type="InterPro" id="IPR013767">
    <property type="entry name" value="PAS_fold"/>
</dbReference>
<protein>
    <submittedName>
        <fullName evidence="4">Putative PAS/PAC sensor protein</fullName>
    </submittedName>
</protein>
<dbReference type="GO" id="GO:0000160">
    <property type="term" value="P:phosphorelay signal transduction system"/>
    <property type="evidence" value="ECO:0007669"/>
    <property type="project" value="InterPro"/>
</dbReference>
<keyword evidence="4" id="KW-0614">Plasmid</keyword>
<evidence type="ECO:0000256" key="1">
    <source>
        <dbReference type="ARBA" id="ARBA00022553"/>
    </source>
</evidence>
<dbReference type="PANTHER" id="PTHR44591:SF3">
    <property type="entry name" value="RESPONSE REGULATORY DOMAIN-CONTAINING PROTEIN"/>
    <property type="match status" value="1"/>
</dbReference>
<keyword evidence="5" id="KW-1185">Reference proteome</keyword>
<dbReference type="PANTHER" id="PTHR44591">
    <property type="entry name" value="STRESS RESPONSE REGULATOR PROTEIN 1"/>
    <property type="match status" value="1"/>
</dbReference>
<dbReference type="InterPro" id="IPR001789">
    <property type="entry name" value="Sig_transdc_resp-reg_receiver"/>
</dbReference>
<dbReference type="InterPro" id="IPR011006">
    <property type="entry name" value="CheY-like_superfamily"/>
</dbReference>
<sequence length="344" mass="38979">MSDEKLRQYIETLRQLIAAEEEKQELIAFSESVVALDGLQLYIEEMQTKLEIASCLEQKLIEQNQRIVTAYQHYYDLFHTSPLGYLVTDAKGLITEANQMIAKWLNVPQHYLVGKPLVVYVDHSERSAFYTKLDELSQKREIQHWQTILCPRHQEPFSALLQVLSLRNDSGSIETLRIGVHNLIQIQQAEFLIAQPPYPKAISTKEKVSKLTLSQSLNGLQVLVVDDEADAREFISAVLESAGIRVRAVASAAAALKELEQFQADVLVSDIRMPDKDGYSLIRQIRELESQIGGHIPAVAITAYLDETREKVISAGFEAHLHKLAQPRDLIDMVTQLARRTYSQ</sequence>
<dbReference type="Proteomes" id="UP000008206">
    <property type="component" value="Plasmid Cy782201"/>
</dbReference>
<dbReference type="InterPro" id="IPR050595">
    <property type="entry name" value="Bact_response_regulator"/>
</dbReference>
<feature type="modified residue" description="4-aspartylphosphate" evidence="2">
    <location>
        <position position="270"/>
    </location>
</feature>
<reference evidence="5" key="1">
    <citation type="journal article" date="2011" name="MBio">
        <title>Novel metabolic attributes of the genus Cyanothece, comprising a group of unicellular nitrogen-fixing Cyanobacteria.</title>
        <authorList>
            <person name="Bandyopadhyay A."/>
            <person name="Elvitigala T."/>
            <person name="Welsh E."/>
            <person name="Stockel J."/>
            <person name="Liberton M."/>
            <person name="Min H."/>
            <person name="Sherman L.A."/>
            <person name="Pakrasi H.B."/>
        </authorList>
    </citation>
    <scope>NUCLEOTIDE SEQUENCE [LARGE SCALE GENOMIC DNA]</scope>
    <source>
        <strain evidence="5">PCC 7822</strain>
        <plasmid evidence="5">Cy782201</plasmid>
    </source>
</reference>
<dbReference type="HOGENOM" id="CLU_825765_0_0_3"/>
<dbReference type="PROSITE" id="PS50110">
    <property type="entry name" value="RESPONSE_REGULATORY"/>
    <property type="match status" value="1"/>
</dbReference>
<dbReference type="OrthoDB" id="511602at2"/>
<name>E0UKK0_GLOV7</name>
<dbReference type="RefSeq" id="WP_013334230.1">
    <property type="nucleotide sequence ID" value="NC_014533.1"/>
</dbReference>
<geneLocation type="plasmid" evidence="4 5">
    <name>Cy782201</name>
</geneLocation>
<evidence type="ECO:0000259" key="3">
    <source>
        <dbReference type="PROSITE" id="PS50110"/>
    </source>
</evidence>
<dbReference type="SUPFAM" id="SSF55785">
    <property type="entry name" value="PYP-like sensor domain (PAS domain)"/>
    <property type="match status" value="1"/>
</dbReference>
<dbReference type="Gene3D" id="3.40.50.2300">
    <property type="match status" value="1"/>
</dbReference>
<dbReference type="EMBL" id="CP002199">
    <property type="protein sequence ID" value="ADN17480.1"/>
    <property type="molecule type" value="Genomic_DNA"/>
</dbReference>
<dbReference type="SMART" id="SM00091">
    <property type="entry name" value="PAS"/>
    <property type="match status" value="1"/>
</dbReference>
<accession>E0UKK0</accession>
<dbReference type="SUPFAM" id="SSF52172">
    <property type="entry name" value="CheY-like"/>
    <property type="match status" value="1"/>
</dbReference>
<evidence type="ECO:0000313" key="5">
    <source>
        <dbReference type="Proteomes" id="UP000008206"/>
    </source>
</evidence>
<proteinExistence type="predicted"/>
<keyword evidence="1 2" id="KW-0597">Phosphoprotein</keyword>
<dbReference type="AlphaFoldDB" id="E0UKK0"/>
<dbReference type="InterPro" id="IPR035965">
    <property type="entry name" value="PAS-like_dom_sf"/>
</dbReference>
<gene>
    <name evidence="4" type="ordered locus">Cyan7822_5613</name>
</gene>
<evidence type="ECO:0000256" key="2">
    <source>
        <dbReference type="PROSITE-ProRule" id="PRU00169"/>
    </source>
</evidence>
<feature type="domain" description="Response regulatory" evidence="3">
    <location>
        <begin position="221"/>
        <end position="338"/>
    </location>
</feature>
<dbReference type="KEGG" id="cyj:Cyan7822_5613"/>